<organism evidence="7 8">
    <name type="scientific">Secundilactobacillus malefermentans</name>
    <dbReference type="NCBI Taxonomy" id="176292"/>
    <lineage>
        <taxon>Bacteria</taxon>
        <taxon>Bacillati</taxon>
        <taxon>Bacillota</taxon>
        <taxon>Bacilli</taxon>
        <taxon>Lactobacillales</taxon>
        <taxon>Lactobacillaceae</taxon>
        <taxon>Secundilactobacillus</taxon>
    </lineage>
</organism>
<evidence type="ECO:0000256" key="4">
    <source>
        <dbReference type="ARBA" id="ARBA00023315"/>
    </source>
</evidence>
<dbReference type="InterPro" id="IPR050680">
    <property type="entry name" value="YpeA/RimI_acetyltransf"/>
</dbReference>
<evidence type="ECO:0000313" key="7">
    <source>
        <dbReference type="EMBL" id="TDG77855.1"/>
    </source>
</evidence>
<dbReference type="AlphaFoldDB" id="A0A4R5NNH2"/>
<dbReference type="STRING" id="1122149.FD44_GL000753"/>
<accession>A0A4R5NNH2</accession>
<sequence length="155" mass="17959">MDNKSLKFEALTDAAKRQNTLIKKIYEVADSAYDTGSPWKIQAFRSDIFRPESQYFVIYQDQQIIGFLGTTVVLDQIDITNVAVLPAKQNQHVGRKLFTEWFKTLDKGTQLFLEVRVSNLSAIKLYQSLGFVKVGQRKRYYRDPEEDANLLKKIM</sequence>
<gene>
    <name evidence="7" type="ORF">C5L31_000249</name>
</gene>
<keyword evidence="8" id="KW-1185">Reference proteome</keyword>
<dbReference type="SUPFAM" id="SSF55729">
    <property type="entry name" value="Acyl-CoA N-acyltransferases (Nat)"/>
    <property type="match status" value="1"/>
</dbReference>
<evidence type="ECO:0000256" key="3">
    <source>
        <dbReference type="ARBA" id="ARBA00022679"/>
    </source>
</evidence>
<dbReference type="Pfam" id="PF00583">
    <property type="entry name" value="Acetyltransf_1"/>
    <property type="match status" value="1"/>
</dbReference>
<comment type="caution">
    <text evidence="7">The sequence shown here is derived from an EMBL/GenBank/DDBJ whole genome shotgun (WGS) entry which is preliminary data.</text>
</comment>
<dbReference type="Proteomes" id="UP000294854">
    <property type="component" value="Unassembled WGS sequence"/>
</dbReference>
<name>A0A4R5NNH2_9LACO</name>
<keyword evidence="4" id="KW-0012">Acyltransferase</keyword>
<comment type="catalytic activity">
    <reaction evidence="5">
        <text>N-terminal L-alanyl-[ribosomal protein bS18] + acetyl-CoA = N-terminal N(alpha)-acetyl-L-alanyl-[ribosomal protein bS18] + CoA + H(+)</text>
        <dbReference type="Rhea" id="RHEA:43756"/>
        <dbReference type="Rhea" id="RHEA-COMP:10676"/>
        <dbReference type="Rhea" id="RHEA-COMP:10677"/>
        <dbReference type="ChEBI" id="CHEBI:15378"/>
        <dbReference type="ChEBI" id="CHEBI:57287"/>
        <dbReference type="ChEBI" id="CHEBI:57288"/>
        <dbReference type="ChEBI" id="CHEBI:64718"/>
        <dbReference type="ChEBI" id="CHEBI:83683"/>
        <dbReference type="EC" id="2.3.1.266"/>
    </reaction>
</comment>
<dbReference type="PROSITE" id="PS51186">
    <property type="entry name" value="GNAT"/>
    <property type="match status" value="1"/>
</dbReference>
<dbReference type="GO" id="GO:0005737">
    <property type="term" value="C:cytoplasm"/>
    <property type="evidence" value="ECO:0007669"/>
    <property type="project" value="UniProtKB-SubCell"/>
</dbReference>
<proteinExistence type="inferred from homology"/>
<comment type="function">
    <text evidence="5">Acetylates the N-terminal alanine of ribosomal protein bS18.</text>
</comment>
<dbReference type="InterPro" id="IPR006464">
    <property type="entry name" value="AcTrfase_RimI/Ard1"/>
</dbReference>
<evidence type="ECO:0000256" key="1">
    <source>
        <dbReference type="ARBA" id="ARBA00005395"/>
    </source>
</evidence>
<feature type="domain" description="N-acetyltransferase" evidence="6">
    <location>
        <begin position="6"/>
        <end position="155"/>
    </location>
</feature>
<dbReference type="EMBL" id="PUFO01000047">
    <property type="protein sequence ID" value="TDG77855.1"/>
    <property type="molecule type" value="Genomic_DNA"/>
</dbReference>
<evidence type="ECO:0000313" key="8">
    <source>
        <dbReference type="Proteomes" id="UP000294854"/>
    </source>
</evidence>
<dbReference type="GO" id="GO:0008999">
    <property type="term" value="F:protein-N-terminal-alanine acetyltransferase activity"/>
    <property type="evidence" value="ECO:0007669"/>
    <property type="project" value="UniProtKB-EC"/>
</dbReference>
<dbReference type="NCBIfam" id="TIGR01575">
    <property type="entry name" value="rimI"/>
    <property type="match status" value="1"/>
</dbReference>
<dbReference type="InterPro" id="IPR000182">
    <property type="entry name" value="GNAT_dom"/>
</dbReference>
<dbReference type="EC" id="2.3.1.266" evidence="5"/>
<dbReference type="CDD" id="cd04301">
    <property type="entry name" value="NAT_SF"/>
    <property type="match status" value="1"/>
</dbReference>
<dbReference type="Gene3D" id="3.40.630.30">
    <property type="match status" value="1"/>
</dbReference>
<keyword evidence="2 5" id="KW-0963">Cytoplasm</keyword>
<keyword evidence="3" id="KW-0808">Transferase</keyword>
<reference evidence="7 8" key="1">
    <citation type="journal article" date="2019" name="Appl. Microbiol. Biotechnol.">
        <title>Uncovering carbohydrate metabolism through a genotype-phenotype association study of 56 lactic acid bacteria genomes.</title>
        <authorList>
            <person name="Buron-Moles G."/>
            <person name="Chailyan A."/>
            <person name="Dolejs I."/>
            <person name="Forster J."/>
            <person name="Miks M.H."/>
        </authorList>
    </citation>
    <scope>NUCLEOTIDE SEQUENCE [LARGE SCALE GENOMIC DNA]</scope>
    <source>
        <strain evidence="7 8">ATCC 49373</strain>
    </source>
</reference>
<protein>
    <recommendedName>
        <fullName evidence="5">[Ribosomal protein bS18]-alanine N-acetyltransferase</fullName>
        <ecNumber evidence="5">2.3.1.266</ecNumber>
    </recommendedName>
</protein>
<dbReference type="InterPro" id="IPR016181">
    <property type="entry name" value="Acyl_CoA_acyltransferase"/>
</dbReference>
<dbReference type="OrthoDB" id="9794566at2"/>
<comment type="subcellular location">
    <subcellularLocation>
        <location evidence="5">Cytoplasm</location>
    </subcellularLocation>
</comment>
<dbReference type="PANTHER" id="PTHR43420:SF44">
    <property type="entry name" value="ACETYLTRANSFERASE YPEA"/>
    <property type="match status" value="1"/>
</dbReference>
<evidence type="ECO:0000256" key="2">
    <source>
        <dbReference type="ARBA" id="ARBA00022490"/>
    </source>
</evidence>
<evidence type="ECO:0000259" key="6">
    <source>
        <dbReference type="PROSITE" id="PS51186"/>
    </source>
</evidence>
<evidence type="ECO:0000256" key="5">
    <source>
        <dbReference type="RuleBase" id="RU363094"/>
    </source>
</evidence>
<dbReference type="PANTHER" id="PTHR43420">
    <property type="entry name" value="ACETYLTRANSFERASE"/>
    <property type="match status" value="1"/>
</dbReference>
<comment type="similarity">
    <text evidence="1 5">Belongs to the acetyltransferase family. RimI subfamily.</text>
</comment>